<comment type="caution">
    <text evidence="8">The sequence shown here is derived from an EMBL/GenBank/DDBJ whole genome shotgun (WGS) entry which is preliminary data.</text>
</comment>
<keyword evidence="5 6" id="KW-0472">Membrane</keyword>
<feature type="transmembrane region" description="Helical" evidence="6">
    <location>
        <begin position="128"/>
        <end position="148"/>
    </location>
</feature>
<evidence type="ECO:0000256" key="1">
    <source>
        <dbReference type="ARBA" id="ARBA00004651"/>
    </source>
</evidence>
<evidence type="ECO:0000313" key="8">
    <source>
        <dbReference type="EMBL" id="MDR7664864.1"/>
    </source>
</evidence>
<feature type="transmembrane region" description="Helical" evidence="6">
    <location>
        <begin position="186"/>
        <end position="204"/>
    </location>
</feature>
<dbReference type="RefSeq" id="WP_310574891.1">
    <property type="nucleotide sequence ID" value="NZ_JAVKPK010000009.1"/>
</dbReference>
<feature type="transmembrane region" description="Helical" evidence="6">
    <location>
        <begin position="318"/>
        <end position="342"/>
    </location>
</feature>
<comment type="subcellular location">
    <subcellularLocation>
        <location evidence="1">Cell membrane</location>
        <topology evidence="1">Multi-pass membrane protein</topology>
    </subcellularLocation>
</comment>
<keyword evidence="9" id="KW-1185">Reference proteome</keyword>
<dbReference type="InterPro" id="IPR002656">
    <property type="entry name" value="Acyl_transf_3_dom"/>
</dbReference>
<dbReference type="PANTHER" id="PTHR40074">
    <property type="entry name" value="O-ACETYLTRANSFERASE WECH"/>
    <property type="match status" value="1"/>
</dbReference>
<feature type="domain" description="Acyltransferase 3" evidence="7">
    <location>
        <begin position="15"/>
        <end position="340"/>
    </location>
</feature>
<reference evidence="9" key="1">
    <citation type="submission" date="2023-07" db="EMBL/GenBank/DDBJ databases">
        <title>Whole-genome sequencing of a new Methanosarcina sp. Z-7115.</title>
        <authorList>
            <person name="Zhilina T.N."/>
            <person name="Merkel A.Y."/>
        </authorList>
    </citation>
    <scope>NUCLEOTIDE SEQUENCE [LARGE SCALE GENOMIC DNA]</scope>
    <source>
        <strain evidence="9">Z-7115</strain>
    </source>
</reference>
<evidence type="ECO:0000256" key="6">
    <source>
        <dbReference type="SAM" id="Phobius"/>
    </source>
</evidence>
<feature type="transmembrane region" description="Helical" evidence="6">
    <location>
        <begin position="160"/>
        <end position="180"/>
    </location>
</feature>
<dbReference type="GO" id="GO:0016746">
    <property type="term" value="F:acyltransferase activity"/>
    <property type="evidence" value="ECO:0007669"/>
    <property type="project" value="UniProtKB-KW"/>
</dbReference>
<dbReference type="Pfam" id="PF01757">
    <property type="entry name" value="Acyl_transf_3"/>
    <property type="match status" value="1"/>
</dbReference>
<dbReference type="Proteomes" id="UP001246244">
    <property type="component" value="Unassembled WGS sequence"/>
</dbReference>
<accession>A0ABU2CYP5</accession>
<keyword evidence="3 6" id="KW-0812">Transmembrane</keyword>
<evidence type="ECO:0000256" key="4">
    <source>
        <dbReference type="ARBA" id="ARBA00022989"/>
    </source>
</evidence>
<feature type="transmembrane region" description="Helical" evidence="6">
    <location>
        <begin position="213"/>
        <end position="233"/>
    </location>
</feature>
<evidence type="ECO:0000256" key="3">
    <source>
        <dbReference type="ARBA" id="ARBA00022692"/>
    </source>
</evidence>
<sequence length="354" mass="40837">MENVIQKPVTINRYIWVDLIRIIAIFAVVAIHVNNFGFVWNKVSWIDWWASNIYNAMILFAVPILFILSGYLLLDKQEDDRTFFSKRFGKVIIPLVAWSMIYMIFANNYNIFSIFTVDFVQKFWSNKIFYHLYFLYYIIGLYLLTPLLRRILAHANMSDILYFLLLWFLFTPLNQLIGFFGYNIGIPVEAATGNLGLYIIGYAIKKTQITDKIVYLSGVIVATLLMVMIFGSYIMSMNSGKFDNFLTSLNITQTSYAICLFILLRETLDHMTLKTSRMKTETISAVAEASMGIYLVHPILLHYIRHGLFGVFLLSPSFLSPIISVPLVTALLFFVSLILVIIMQKIPLIRKIVP</sequence>
<protein>
    <submittedName>
        <fullName evidence="8">Acyltransferase family protein</fullName>
    </submittedName>
</protein>
<feature type="transmembrane region" description="Helical" evidence="6">
    <location>
        <begin position="285"/>
        <end position="306"/>
    </location>
</feature>
<keyword evidence="2" id="KW-1003">Cell membrane</keyword>
<keyword evidence="8" id="KW-0808">Transferase</keyword>
<feature type="transmembrane region" description="Helical" evidence="6">
    <location>
        <begin position="245"/>
        <end position="264"/>
    </location>
</feature>
<evidence type="ECO:0000259" key="7">
    <source>
        <dbReference type="Pfam" id="PF01757"/>
    </source>
</evidence>
<proteinExistence type="predicted"/>
<evidence type="ECO:0000313" key="9">
    <source>
        <dbReference type="Proteomes" id="UP001246244"/>
    </source>
</evidence>
<evidence type="ECO:0000256" key="5">
    <source>
        <dbReference type="ARBA" id="ARBA00023136"/>
    </source>
</evidence>
<feature type="transmembrane region" description="Helical" evidence="6">
    <location>
        <begin position="53"/>
        <end position="74"/>
    </location>
</feature>
<name>A0ABU2CYP5_9EURY</name>
<feature type="transmembrane region" description="Helical" evidence="6">
    <location>
        <begin position="95"/>
        <end position="116"/>
    </location>
</feature>
<dbReference type="EMBL" id="JAVKPK010000009">
    <property type="protein sequence ID" value="MDR7664864.1"/>
    <property type="molecule type" value="Genomic_DNA"/>
</dbReference>
<gene>
    <name evidence="8" type="ORF">RG963_03490</name>
</gene>
<feature type="transmembrane region" description="Helical" evidence="6">
    <location>
        <begin position="14"/>
        <end position="33"/>
    </location>
</feature>
<evidence type="ECO:0000256" key="2">
    <source>
        <dbReference type="ARBA" id="ARBA00022475"/>
    </source>
</evidence>
<organism evidence="8 9">
    <name type="scientific">Methanosarcina baikalica</name>
    <dbReference type="NCBI Taxonomy" id="3073890"/>
    <lineage>
        <taxon>Archaea</taxon>
        <taxon>Methanobacteriati</taxon>
        <taxon>Methanobacteriota</taxon>
        <taxon>Stenosarchaea group</taxon>
        <taxon>Methanomicrobia</taxon>
        <taxon>Methanosarcinales</taxon>
        <taxon>Methanosarcinaceae</taxon>
        <taxon>Methanosarcina</taxon>
    </lineage>
</organism>
<keyword evidence="8" id="KW-0012">Acyltransferase</keyword>
<keyword evidence="4 6" id="KW-1133">Transmembrane helix</keyword>
<dbReference type="PANTHER" id="PTHR40074:SF2">
    <property type="entry name" value="O-ACETYLTRANSFERASE WECH"/>
    <property type="match status" value="1"/>
</dbReference>